<dbReference type="EMBL" id="CAMXCT030006747">
    <property type="protein sequence ID" value="CAL4806718.1"/>
    <property type="molecule type" value="Genomic_DNA"/>
</dbReference>
<evidence type="ECO:0000256" key="2">
    <source>
        <dbReference type="ARBA" id="ARBA00022448"/>
    </source>
</evidence>
<dbReference type="GO" id="GO:0004386">
    <property type="term" value="F:helicase activity"/>
    <property type="evidence" value="ECO:0007669"/>
    <property type="project" value="UniProtKB-KW"/>
</dbReference>
<dbReference type="EMBL" id="CAMXCT020006747">
    <property type="protein sequence ID" value="CAL1172781.1"/>
    <property type="molecule type" value="Genomic_DNA"/>
</dbReference>
<dbReference type="InterPro" id="IPR000225">
    <property type="entry name" value="Armadillo"/>
</dbReference>
<keyword evidence="5" id="KW-0347">Helicase</keyword>
<dbReference type="SUPFAM" id="SSF64268">
    <property type="entry name" value="PX domain"/>
    <property type="match status" value="1"/>
</dbReference>
<dbReference type="GO" id="GO:0016787">
    <property type="term" value="F:hydrolase activity"/>
    <property type="evidence" value="ECO:0007669"/>
    <property type="project" value="UniProtKB-KW"/>
</dbReference>
<evidence type="ECO:0000259" key="9">
    <source>
        <dbReference type="PROSITE" id="PS50195"/>
    </source>
</evidence>
<dbReference type="Pfam" id="PF00514">
    <property type="entry name" value="Arm"/>
    <property type="match status" value="4"/>
</dbReference>
<dbReference type="PANTHER" id="PTHR23316">
    <property type="entry name" value="IMPORTIN ALPHA"/>
    <property type="match status" value="1"/>
</dbReference>
<dbReference type="InterPro" id="IPR001683">
    <property type="entry name" value="PX_dom"/>
</dbReference>
<dbReference type="InterPro" id="IPR016024">
    <property type="entry name" value="ARM-type_fold"/>
</dbReference>
<keyword evidence="7" id="KW-0653">Protein transport</keyword>
<keyword evidence="2" id="KW-0813">Transport</keyword>
<dbReference type="Gene3D" id="3.30.1520.10">
    <property type="entry name" value="Phox-like domain"/>
    <property type="match status" value="1"/>
</dbReference>
<dbReference type="Pfam" id="PF00580">
    <property type="entry name" value="UvrD-helicase"/>
    <property type="match status" value="1"/>
</dbReference>
<sequence>MACSRCRQCLDSFRLDPAPTTELSDTASRGCQAELCPFRIQVDGHSGASPVMFTLTIRNGDAVWQIRRRFQQVRSLHQALSQTYLARGLPAPPPRATCRSVVFGQRNARFLDERAARIQDYLRALTTQIPVVEQCEALYQFLCYLHLPRWRGDRVLVGGGAPPVDPDVVTKLPRAPPPGMNPDTVEAPKASVCVVCQEVMEAKEDIRVFGGPDVEVPLQVHFKLVDQEKHLLHLQWSCCAHGTTLYLDLHKTRSGVCGSVAAGVSRCTEELQLEPVLTPGEVPPSGSNLTLTAVAEEYEKALDSNKSVDYTDLISMAGEVLRLPVVAETMAKLQAVVVDEFQDTSMAQLQMLQEMLSCRPSRCFRKHQIEGDDVMDWKVFSEVLRSLDSQCTDAQLELLRRRGEGEATLSAPGMRLESALKWIFSGPKRPSLKKKKTNEELEALIEALRVRTASGALILTLDSGSMDRSVMQLRAEVGALLGRCVDEVKLIAFQRQLEDGETCQSLVASEVDCLEVTAITQEIPQLDNSIPVLEQLDVLKQMIMSSSLEYQIDSAIHLRKILSVEANPPIQRVLELGVAPRLLELSQQMSTPQLQFETLWAILNIVSGNAHQTQAIVDLDAVPILLKILKESASEDVQDQAVWAIGNIAGDSVPHRDLCIANQGMPAVLQVLETCKKVSGLRNAMWTVSNFFRGAPKPNLDDLRPALPPLTRHLRESTDVEVLTDALWSLSYISDGPNHYIQAVIDAEVVPRVVQLLRHESAGVHTPALRTVGNLVTGDDLQTDMVLNNDPFGAVMQLMASPKMKIRKECCWLLSNICAGPLYQVQQIRDHGFFDQFSIMARDAELSVRKEAAFAIANASEKTEVINDLMKAGCMTAMHELMDSHDHKMQDLCLTFISNLRKGLDEMPPSYRSQFLETVRQEDLQDILERAGTEAVRLKAADLIREMEEGEEVFSPTGENPLGDH</sequence>
<gene>
    <name evidence="10" type="ORF">C1SCF055_LOCUS43908</name>
</gene>
<dbReference type="SMART" id="SM00312">
    <property type="entry name" value="PX"/>
    <property type="match status" value="1"/>
</dbReference>
<evidence type="ECO:0000256" key="8">
    <source>
        <dbReference type="PROSITE-ProRule" id="PRU00259"/>
    </source>
</evidence>
<dbReference type="InterPro" id="IPR011989">
    <property type="entry name" value="ARM-like"/>
</dbReference>
<feature type="domain" description="PX" evidence="9">
    <location>
        <begin position="31"/>
        <end position="149"/>
    </location>
</feature>
<dbReference type="EMBL" id="CAMXCT010006747">
    <property type="protein sequence ID" value="CAI4019406.1"/>
    <property type="molecule type" value="Genomic_DNA"/>
</dbReference>
<comment type="caution">
    <text evidence="10">The sequence shown here is derived from an EMBL/GenBank/DDBJ whole genome shotgun (WGS) entry which is preliminary data.</text>
</comment>
<evidence type="ECO:0000256" key="6">
    <source>
        <dbReference type="ARBA" id="ARBA00022840"/>
    </source>
</evidence>
<accession>A0A9P1GRB6</accession>
<dbReference type="Pfam" id="PF00787">
    <property type="entry name" value="PX"/>
    <property type="match status" value="1"/>
</dbReference>
<dbReference type="GO" id="GO:0015031">
    <property type="term" value="P:protein transport"/>
    <property type="evidence" value="ECO:0007669"/>
    <property type="project" value="UniProtKB-KW"/>
</dbReference>
<proteinExistence type="inferred from homology"/>
<dbReference type="Gene3D" id="1.10.10.160">
    <property type="match status" value="1"/>
</dbReference>
<evidence type="ECO:0000313" key="12">
    <source>
        <dbReference type="EMBL" id="CAL4806718.1"/>
    </source>
</evidence>
<reference evidence="10" key="1">
    <citation type="submission" date="2022-10" db="EMBL/GenBank/DDBJ databases">
        <authorList>
            <person name="Chen Y."/>
            <person name="Dougan E. K."/>
            <person name="Chan C."/>
            <person name="Rhodes N."/>
            <person name="Thang M."/>
        </authorList>
    </citation>
    <scope>NUCLEOTIDE SEQUENCE</scope>
</reference>
<dbReference type="PROSITE" id="PS50176">
    <property type="entry name" value="ARM_REPEAT"/>
    <property type="match status" value="1"/>
</dbReference>
<evidence type="ECO:0000256" key="7">
    <source>
        <dbReference type="ARBA" id="ARBA00022927"/>
    </source>
</evidence>
<dbReference type="OrthoDB" id="29145at2759"/>
<protein>
    <submittedName>
        <fullName evidence="12">Importin subunit alpha-1b</fullName>
    </submittedName>
</protein>
<name>A0A9P1GRB6_9DINO</name>
<keyword evidence="13" id="KW-1185">Reference proteome</keyword>
<dbReference type="SUPFAM" id="SSF52540">
    <property type="entry name" value="P-loop containing nucleoside triphosphate hydrolases"/>
    <property type="match status" value="1"/>
</dbReference>
<dbReference type="InterPro" id="IPR013986">
    <property type="entry name" value="DExx_box_DNA_helicase_dom_sf"/>
</dbReference>
<dbReference type="InterPro" id="IPR014016">
    <property type="entry name" value="UvrD-like_ATP-bd"/>
</dbReference>
<comment type="similarity">
    <text evidence="1">Belongs to the importin alpha family.</text>
</comment>
<dbReference type="GO" id="GO:0035091">
    <property type="term" value="F:phosphatidylinositol binding"/>
    <property type="evidence" value="ECO:0007669"/>
    <property type="project" value="InterPro"/>
</dbReference>
<dbReference type="InterPro" id="IPR036871">
    <property type="entry name" value="PX_dom_sf"/>
</dbReference>
<dbReference type="Gene3D" id="3.40.50.300">
    <property type="entry name" value="P-loop containing nucleotide triphosphate hydrolases"/>
    <property type="match status" value="1"/>
</dbReference>
<dbReference type="SMART" id="SM00185">
    <property type="entry name" value="ARM"/>
    <property type="match status" value="8"/>
</dbReference>
<keyword evidence="3" id="KW-0547">Nucleotide-binding</keyword>
<feature type="repeat" description="ARM" evidence="8">
    <location>
        <begin position="620"/>
        <end position="649"/>
    </location>
</feature>
<dbReference type="Gene3D" id="1.25.10.10">
    <property type="entry name" value="Leucine-rich Repeat Variant"/>
    <property type="match status" value="1"/>
</dbReference>
<keyword evidence="6" id="KW-0067">ATP-binding</keyword>
<evidence type="ECO:0000256" key="3">
    <source>
        <dbReference type="ARBA" id="ARBA00022741"/>
    </source>
</evidence>
<keyword evidence="4" id="KW-0378">Hydrolase</keyword>
<evidence type="ECO:0000256" key="1">
    <source>
        <dbReference type="ARBA" id="ARBA00010394"/>
    </source>
</evidence>
<evidence type="ECO:0000313" key="10">
    <source>
        <dbReference type="EMBL" id="CAI4019406.1"/>
    </source>
</evidence>
<dbReference type="AlphaFoldDB" id="A0A9P1GRB6"/>
<evidence type="ECO:0000313" key="13">
    <source>
        <dbReference type="Proteomes" id="UP001152797"/>
    </source>
</evidence>
<dbReference type="CDD" id="cd06093">
    <property type="entry name" value="PX_domain"/>
    <property type="match status" value="1"/>
</dbReference>
<evidence type="ECO:0000256" key="4">
    <source>
        <dbReference type="ARBA" id="ARBA00022801"/>
    </source>
</evidence>
<dbReference type="Proteomes" id="UP001152797">
    <property type="component" value="Unassembled WGS sequence"/>
</dbReference>
<dbReference type="PROSITE" id="PS50195">
    <property type="entry name" value="PX"/>
    <property type="match status" value="1"/>
</dbReference>
<dbReference type="GO" id="GO:0005524">
    <property type="term" value="F:ATP binding"/>
    <property type="evidence" value="ECO:0007669"/>
    <property type="project" value="UniProtKB-KW"/>
</dbReference>
<dbReference type="InterPro" id="IPR027417">
    <property type="entry name" value="P-loop_NTPase"/>
</dbReference>
<evidence type="ECO:0000313" key="11">
    <source>
        <dbReference type="EMBL" id="CAL1172781.1"/>
    </source>
</evidence>
<organism evidence="10">
    <name type="scientific">Cladocopium goreaui</name>
    <dbReference type="NCBI Taxonomy" id="2562237"/>
    <lineage>
        <taxon>Eukaryota</taxon>
        <taxon>Sar</taxon>
        <taxon>Alveolata</taxon>
        <taxon>Dinophyceae</taxon>
        <taxon>Suessiales</taxon>
        <taxon>Symbiodiniaceae</taxon>
        <taxon>Cladocopium</taxon>
    </lineage>
</organism>
<reference evidence="11" key="2">
    <citation type="submission" date="2024-04" db="EMBL/GenBank/DDBJ databases">
        <authorList>
            <person name="Chen Y."/>
            <person name="Shah S."/>
            <person name="Dougan E. K."/>
            <person name="Thang M."/>
            <person name="Chan C."/>
        </authorList>
    </citation>
    <scope>NUCLEOTIDE SEQUENCE [LARGE SCALE GENOMIC DNA]</scope>
</reference>
<evidence type="ECO:0000256" key="5">
    <source>
        <dbReference type="ARBA" id="ARBA00022806"/>
    </source>
</evidence>
<dbReference type="SUPFAM" id="SSF48371">
    <property type="entry name" value="ARM repeat"/>
    <property type="match status" value="1"/>
</dbReference>